<evidence type="ECO:0000313" key="2">
    <source>
        <dbReference type="EMBL" id="PNR52303.1"/>
    </source>
</evidence>
<dbReference type="EnsemblPlants" id="Pp3c6_8460V3.1">
    <property type="protein sequence ID" value="Pp3c6_8460V3.1"/>
    <property type="gene ID" value="Pp3c6_8460"/>
</dbReference>
<dbReference type="PANTHER" id="PTHR35040:SF9">
    <property type="entry name" value="4-LIKE CELL SURFACE PROTEIN, PUTATIVE (AFU_ORTHOLOGUE AFUA_4G14080)-RELATED"/>
    <property type="match status" value="1"/>
</dbReference>
<evidence type="ECO:0000313" key="4">
    <source>
        <dbReference type="Proteomes" id="UP000006727"/>
    </source>
</evidence>
<dbReference type="EMBL" id="ABEU02000006">
    <property type="protein sequence ID" value="PNR52301.1"/>
    <property type="molecule type" value="Genomic_DNA"/>
</dbReference>
<dbReference type="EnsemblPlants" id="Pp3c6_8480V3.4">
    <property type="protein sequence ID" value="Pp3c6_8480V3.4"/>
    <property type="gene ID" value="Pp3c6_8480"/>
</dbReference>
<dbReference type="Gramene" id="Pp3c6_8480V3.4">
    <property type="protein sequence ID" value="Pp3c6_8480V3.4"/>
    <property type="gene ID" value="Pp3c6_8480"/>
</dbReference>
<reference evidence="2 4" key="2">
    <citation type="journal article" date="2018" name="Plant J.">
        <title>The Physcomitrella patens chromosome-scale assembly reveals moss genome structure and evolution.</title>
        <authorList>
            <person name="Lang D."/>
            <person name="Ullrich K.K."/>
            <person name="Murat F."/>
            <person name="Fuchs J."/>
            <person name="Jenkins J."/>
            <person name="Haas F.B."/>
            <person name="Piednoel M."/>
            <person name="Gundlach H."/>
            <person name="Van Bel M."/>
            <person name="Meyberg R."/>
            <person name="Vives C."/>
            <person name="Morata J."/>
            <person name="Symeonidi A."/>
            <person name="Hiss M."/>
            <person name="Muchero W."/>
            <person name="Kamisugi Y."/>
            <person name="Saleh O."/>
            <person name="Blanc G."/>
            <person name="Decker E.L."/>
            <person name="van Gessel N."/>
            <person name="Grimwood J."/>
            <person name="Hayes R.D."/>
            <person name="Graham S.W."/>
            <person name="Gunter L.E."/>
            <person name="McDaniel S.F."/>
            <person name="Hoernstein S.N.W."/>
            <person name="Larsson A."/>
            <person name="Li F.W."/>
            <person name="Perroud P.F."/>
            <person name="Phillips J."/>
            <person name="Ranjan P."/>
            <person name="Rokshar D.S."/>
            <person name="Rothfels C.J."/>
            <person name="Schneider L."/>
            <person name="Shu S."/>
            <person name="Stevenson D.W."/>
            <person name="Thummler F."/>
            <person name="Tillich M."/>
            <person name="Villarreal Aguilar J.C."/>
            <person name="Widiez T."/>
            <person name="Wong G.K."/>
            <person name="Wymore A."/>
            <person name="Zhang Y."/>
            <person name="Zimmer A.D."/>
            <person name="Quatrano R.S."/>
            <person name="Mayer K.F.X."/>
            <person name="Goodstein D."/>
            <person name="Casacuberta J.M."/>
            <person name="Vandepoele K."/>
            <person name="Reski R."/>
            <person name="Cuming A.C."/>
            <person name="Tuskan G.A."/>
            <person name="Maumus F."/>
            <person name="Salse J."/>
            <person name="Schmutz J."/>
            <person name="Rensing S.A."/>
        </authorList>
    </citation>
    <scope>NUCLEOTIDE SEQUENCE [LARGE SCALE GENOMIC DNA]</scope>
    <source>
        <strain evidence="3 4">cv. Gransden 2004</strain>
    </source>
</reference>
<dbReference type="PANTHER" id="PTHR35040">
    <property type="match status" value="1"/>
</dbReference>
<dbReference type="PaxDb" id="3218-PP1S386_37V6.1"/>
<evidence type="ECO:0008006" key="5">
    <source>
        <dbReference type="Google" id="ProtNLM"/>
    </source>
</evidence>
<reference evidence="2 4" key="1">
    <citation type="journal article" date="2008" name="Science">
        <title>The Physcomitrella genome reveals evolutionary insights into the conquest of land by plants.</title>
        <authorList>
            <person name="Rensing S."/>
            <person name="Lang D."/>
            <person name="Zimmer A."/>
            <person name="Terry A."/>
            <person name="Salamov A."/>
            <person name="Shapiro H."/>
            <person name="Nishiyama T."/>
            <person name="Perroud P.-F."/>
            <person name="Lindquist E."/>
            <person name="Kamisugi Y."/>
            <person name="Tanahashi T."/>
            <person name="Sakakibara K."/>
            <person name="Fujita T."/>
            <person name="Oishi K."/>
            <person name="Shin-I T."/>
            <person name="Kuroki Y."/>
            <person name="Toyoda A."/>
            <person name="Suzuki Y."/>
            <person name="Hashimoto A."/>
            <person name="Yamaguchi K."/>
            <person name="Sugano A."/>
            <person name="Kohara Y."/>
            <person name="Fujiyama A."/>
            <person name="Anterola A."/>
            <person name="Aoki S."/>
            <person name="Ashton N."/>
            <person name="Barbazuk W.B."/>
            <person name="Barker E."/>
            <person name="Bennetzen J."/>
            <person name="Bezanilla M."/>
            <person name="Blankenship R."/>
            <person name="Cho S.H."/>
            <person name="Dutcher S."/>
            <person name="Estelle M."/>
            <person name="Fawcett J.A."/>
            <person name="Gundlach H."/>
            <person name="Hanada K."/>
            <person name="Heyl A."/>
            <person name="Hicks K.A."/>
            <person name="Hugh J."/>
            <person name="Lohr M."/>
            <person name="Mayer K."/>
            <person name="Melkozernov A."/>
            <person name="Murata T."/>
            <person name="Nelson D."/>
            <person name="Pils B."/>
            <person name="Prigge M."/>
            <person name="Reiss B."/>
            <person name="Renner T."/>
            <person name="Rombauts S."/>
            <person name="Rushton P."/>
            <person name="Sanderfoot A."/>
            <person name="Schween G."/>
            <person name="Shiu S.-H."/>
            <person name="Stueber K."/>
            <person name="Theodoulou F.L."/>
            <person name="Tu H."/>
            <person name="Van de Peer Y."/>
            <person name="Verrier P.J."/>
            <person name="Waters E."/>
            <person name="Wood A."/>
            <person name="Yang L."/>
            <person name="Cove D."/>
            <person name="Cuming A."/>
            <person name="Hasebe M."/>
            <person name="Lucas S."/>
            <person name="Mishler D.B."/>
            <person name="Reski R."/>
            <person name="Grigoriev I."/>
            <person name="Quatrano R.S."/>
            <person name="Boore J.L."/>
        </authorList>
    </citation>
    <scope>NUCLEOTIDE SEQUENCE [LARGE SCALE GENOMIC DNA]</scope>
    <source>
        <strain evidence="3 4">cv. Gransden 2004</strain>
    </source>
</reference>
<dbReference type="Gramene" id="Pp3c6_8460V3.4">
    <property type="protein sequence ID" value="Pp3c6_8460V3.4"/>
    <property type="gene ID" value="Pp3c6_8460"/>
</dbReference>
<dbReference type="OrthoDB" id="1910910at2759"/>
<dbReference type="AlphaFoldDB" id="A0A2K1KEU6"/>
<reference evidence="3" key="3">
    <citation type="submission" date="2020-12" db="UniProtKB">
        <authorList>
            <consortium name="EnsemblPlants"/>
        </authorList>
    </citation>
    <scope>IDENTIFICATION</scope>
</reference>
<dbReference type="InterPro" id="IPR021986">
    <property type="entry name" value="Spherulin4"/>
</dbReference>
<keyword evidence="4" id="KW-1185">Reference proteome</keyword>
<dbReference type="GeneID" id="112283167"/>
<dbReference type="STRING" id="3218.A0A2K1KEU6"/>
<protein>
    <recommendedName>
        <fullName evidence="5">Spherulation-specific family 4</fullName>
    </recommendedName>
</protein>
<dbReference type="Gramene" id="Pp3c6_8460V3.1">
    <property type="protein sequence ID" value="Pp3c6_8460V3.1"/>
    <property type="gene ID" value="Pp3c6_8460"/>
</dbReference>
<dbReference type="EMBL" id="ABEU02000006">
    <property type="protein sequence ID" value="PNR52303.1"/>
    <property type="molecule type" value="Genomic_DNA"/>
</dbReference>
<dbReference type="KEGG" id="ppp:112283167"/>
<dbReference type="OMA" id="PWETMPG"/>
<proteinExistence type="predicted"/>
<dbReference type="EnsemblPlants" id="Pp3c6_8460V3.4">
    <property type="protein sequence ID" value="Pp3c6_8460V3.4"/>
    <property type="gene ID" value="Pp3c6_8460"/>
</dbReference>
<organism evidence="2">
    <name type="scientific">Physcomitrium patens</name>
    <name type="common">Spreading-leaved earth moss</name>
    <name type="synonym">Physcomitrella patens</name>
    <dbReference type="NCBI Taxonomy" id="3218"/>
    <lineage>
        <taxon>Eukaryota</taxon>
        <taxon>Viridiplantae</taxon>
        <taxon>Streptophyta</taxon>
        <taxon>Embryophyta</taxon>
        <taxon>Bryophyta</taxon>
        <taxon>Bryophytina</taxon>
        <taxon>Bryopsida</taxon>
        <taxon>Funariidae</taxon>
        <taxon>Funariales</taxon>
        <taxon>Funariaceae</taxon>
        <taxon>Physcomitrium</taxon>
    </lineage>
</organism>
<gene>
    <name evidence="3" type="primary">LOC112283167</name>
    <name evidence="1" type="ORF">PHYPA_008675</name>
    <name evidence="2" type="ORF">PHYPA_008677</name>
</gene>
<dbReference type="Proteomes" id="UP000006727">
    <property type="component" value="Chromosome 6"/>
</dbReference>
<sequence length="289" mass="31049">MIREFSSMDSSTGNVSPSNCFAAMRPRATLASVMTLILVASFASTGLGAHTQQEIYVPSYVYPCSGTAGCAWDVFKTGATLVIINPASGPGTASNADYVNLVNTVKAGSSTVKIVLGYVSTNYGNRDSALVLADIDKYYSFYNVDGIFLDEGSTDCTKTSVYKSYDTRVKSKAGLGYTVLNWGVYGPECYLTSTHIDNYVNFENTFAQYTSAYASAVPSWVNKYDSSRFWNILHTAPNNATAVTQAVGTAKTRNVGQVYITNDVLSNPFDTAPASALWTAQVNKAKSCT</sequence>
<accession>A0A2K1KEU6</accession>
<dbReference type="EnsemblPlants" id="Pp3c6_8480V3.1">
    <property type="protein sequence ID" value="Pp3c6_8480V3.1"/>
    <property type="gene ID" value="Pp3c6_8480"/>
</dbReference>
<name>A0A2K1KEU6_PHYPA</name>
<dbReference type="RefSeq" id="XP_024377324.1">
    <property type="nucleotide sequence ID" value="XM_024521556.2"/>
</dbReference>
<evidence type="ECO:0000313" key="3">
    <source>
        <dbReference type="EnsemblPlants" id="Pp3c6_8460V3.1"/>
    </source>
</evidence>
<evidence type="ECO:0000313" key="1">
    <source>
        <dbReference type="EMBL" id="PNR52301.1"/>
    </source>
</evidence>
<dbReference type="Gramene" id="Pp3c6_8480V3.1">
    <property type="protein sequence ID" value="Pp3c6_8480V3.1"/>
    <property type="gene ID" value="Pp3c6_8480"/>
</dbReference>
<dbReference type="Pfam" id="PF12138">
    <property type="entry name" value="Spherulin4"/>
    <property type="match status" value="1"/>
</dbReference>